<dbReference type="Proteomes" id="UP001500326">
    <property type="component" value="Unassembled WGS sequence"/>
</dbReference>
<comment type="caution">
    <text evidence="2">The sequence shown here is derived from an EMBL/GenBank/DDBJ whole genome shotgun (WGS) entry which is preliminary data.</text>
</comment>
<feature type="transmembrane region" description="Helical" evidence="1">
    <location>
        <begin position="55"/>
        <end position="82"/>
    </location>
</feature>
<reference evidence="3" key="1">
    <citation type="journal article" date="2019" name="Int. J. Syst. Evol. Microbiol.">
        <title>The Global Catalogue of Microorganisms (GCM) 10K type strain sequencing project: providing services to taxonomists for standard genome sequencing and annotation.</title>
        <authorList>
            <consortium name="The Broad Institute Genomics Platform"/>
            <consortium name="The Broad Institute Genome Sequencing Center for Infectious Disease"/>
            <person name="Wu L."/>
            <person name="Ma J."/>
        </authorList>
    </citation>
    <scope>NUCLEOTIDE SEQUENCE [LARGE SCALE GENOMIC DNA]</scope>
    <source>
        <strain evidence="3">JCM 14902</strain>
    </source>
</reference>
<sequence>MSDRRGTEHRAAGWLLRLAGVSAIIGGLGFGWFTIPAMASVAEGHGPIWVMGFPAYGYGPLSAAGFATTVPLLAVFLVACLVQAAGGVLLLWRLTAGVVVTIIGIALSAVFWWGFVLPLGWAGAVVQLALMAFGWSGRRSNDLVSPSDSVSE</sequence>
<accession>A0ABP5DCU8</accession>
<gene>
    <name evidence="2" type="ORF">GCM10009777_08860</name>
</gene>
<evidence type="ECO:0000313" key="3">
    <source>
        <dbReference type="Proteomes" id="UP001500326"/>
    </source>
</evidence>
<evidence type="ECO:0000313" key="2">
    <source>
        <dbReference type="EMBL" id="GAA1977963.1"/>
    </source>
</evidence>
<feature type="transmembrane region" description="Helical" evidence="1">
    <location>
        <begin position="119"/>
        <end position="137"/>
    </location>
</feature>
<keyword evidence="1" id="KW-0472">Membrane</keyword>
<evidence type="ECO:0008006" key="4">
    <source>
        <dbReference type="Google" id="ProtNLM"/>
    </source>
</evidence>
<feature type="transmembrane region" description="Helical" evidence="1">
    <location>
        <begin position="94"/>
        <end position="113"/>
    </location>
</feature>
<proteinExistence type="predicted"/>
<keyword evidence="3" id="KW-1185">Reference proteome</keyword>
<dbReference type="EMBL" id="BAAAOH010000001">
    <property type="protein sequence ID" value="GAA1977963.1"/>
    <property type="molecule type" value="Genomic_DNA"/>
</dbReference>
<organism evidence="2 3">
    <name type="scientific">Microbacterium pumilum</name>
    <dbReference type="NCBI Taxonomy" id="344165"/>
    <lineage>
        <taxon>Bacteria</taxon>
        <taxon>Bacillati</taxon>
        <taxon>Actinomycetota</taxon>
        <taxon>Actinomycetes</taxon>
        <taxon>Micrococcales</taxon>
        <taxon>Microbacteriaceae</taxon>
        <taxon>Microbacterium</taxon>
    </lineage>
</organism>
<feature type="transmembrane region" description="Helical" evidence="1">
    <location>
        <begin position="12"/>
        <end position="35"/>
    </location>
</feature>
<keyword evidence="1" id="KW-0812">Transmembrane</keyword>
<protein>
    <recommendedName>
        <fullName evidence="4">Tryptophan-rich sensory protein</fullName>
    </recommendedName>
</protein>
<evidence type="ECO:0000256" key="1">
    <source>
        <dbReference type="SAM" id="Phobius"/>
    </source>
</evidence>
<keyword evidence="1" id="KW-1133">Transmembrane helix</keyword>
<name>A0ABP5DCU8_9MICO</name>
<dbReference type="RefSeq" id="WP_344058911.1">
    <property type="nucleotide sequence ID" value="NZ_BAAAOH010000001.1"/>
</dbReference>